<evidence type="ECO:0000256" key="2">
    <source>
        <dbReference type="ARBA" id="ARBA00022741"/>
    </source>
</evidence>
<dbReference type="InterPro" id="IPR011009">
    <property type="entry name" value="Kinase-like_dom_sf"/>
</dbReference>
<evidence type="ECO:0000256" key="3">
    <source>
        <dbReference type="ARBA" id="ARBA00022777"/>
    </source>
</evidence>
<dbReference type="PROSITE" id="PS00107">
    <property type="entry name" value="PROTEIN_KINASE_ATP"/>
    <property type="match status" value="1"/>
</dbReference>
<dbReference type="InterPro" id="IPR000719">
    <property type="entry name" value="Prot_kinase_dom"/>
</dbReference>
<feature type="binding site" evidence="5">
    <location>
        <position position="43"/>
    </location>
    <ligand>
        <name>ATP</name>
        <dbReference type="ChEBI" id="CHEBI:30616"/>
    </ligand>
</feature>
<evidence type="ECO:0000313" key="10">
    <source>
        <dbReference type="Proteomes" id="UP000199207"/>
    </source>
</evidence>
<evidence type="ECO:0000256" key="7">
    <source>
        <dbReference type="SAM" id="Phobius"/>
    </source>
</evidence>
<keyword evidence="7" id="KW-0812">Transmembrane</keyword>
<dbReference type="GO" id="GO:0005524">
    <property type="term" value="F:ATP binding"/>
    <property type="evidence" value="ECO:0007669"/>
    <property type="project" value="UniProtKB-UniRule"/>
</dbReference>
<feature type="compositionally biased region" description="Gly residues" evidence="6">
    <location>
        <begin position="431"/>
        <end position="481"/>
    </location>
</feature>
<dbReference type="Gene3D" id="3.30.200.20">
    <property type="entry name" value="Phosphorylase Kinase, domain 1"/>
    <property type="match status" value="1"/>
</dbReference>
<dbReference type="SMART" id="SM00220">
    <property type="entry name" value="S_TKc"/>
    <property type="match status" value="1"/>
</dbReference>
<reference evidence="9 10" key="1">
    <citation type="submission" date="2016-10" db="EMBL/GenBank/DDBJ databases">
        <authorList>
            <person name="de Groot N.N."/>
        </authorList>
    </citation>
    <scope>NUCLEOTIDE SEQUENCE [LARGE SCALE GENOMIC DNA]</scope>
    <source>
        <strain evidence="9 10">CGMCC 4.5739</strain>
    </source>
</reference>
<feature type="compositionally biased region" description="Low complexity" evidence="6">
    <location>
        <begin position="330"/>
        <end position="350"/>
    </location>
</feature>
<dbReference type="Gene3D" id="1.10.510.10">
    <property type="entry name" value="Transferase(Phosphotransferase) domain 1"/>
    <property type="match status" value="1"/>
</dbReference>
<dbReference type="AlphaFoldDB" id="A0A1I1Q8T3"/>
<dbReference type="SUPFAM" id="SSF56112">
    <property type="entry name" value="Protein kinase-like (PK-like)"/>
    <property type="match status" value="1"/>
</dbReference>
<feature type="compositionally biased region" description="Pro residues" evidence="6">
    <location>
        <begin position="313"/>
        <end position="329"/>
    </location>
</feature>
<dbReference type="PROSITE" id="PS00108">
    <property type="entry name" value="PROTEIN_KINASE_ST"/>
    <property type="match status" value="1"/>
</dbReference>
<dbReference type="Proteomes" id="UP000199207">
    <property type="component" value="Unassembled WGS sequence"/>
</dbReference>
<feature type="domain" description="Protein kinase" evidence="8">
    <location>
        <begin position="15"/>
        <end position="285"/>
    </location>
</feature>
<keyword evidence="3 9" id="KW-0418">Kinase</keyword>
<dbReference type="InterPro" id="IPR008271">
    <property type="entry name" value="Ser/Thr_kinase_AS"/>
</dbReference>
<gene>
    <name evidence="9" type="ORF">SAMN05421773_110197</name>
</gene>
<accession>A0A1I1Q8T3</accession>
<evidence type="ECO:0000256" key="1">
    <source>
        <dbReference type="ARBA" id="ARBA00022679"/>
    </source>
</evidence>
<name>A0A1I1Q8T3_9ACTN</name>
<dbReference type="STRING" id="910347.SAMN05421773_110197"/>
<evidence type="ECO:0000256" key="4">
    <source>
        <dbReference type="ARBA" id="ARBA00022840"/>
    </source>
</evidence>
<dbReference type="OrthoDB" id="9762169at2"/>
<keyword evidence="10" id="KW-1185">Reference proteome</keyword>
<dbReference type="GO" id="GO:0004674">
    <property type="term" value="F:protein serine/threonine kinase activity"/>
    <property type="evidence" value="ECO:0007669"/>
    <property type="project" value="UniProtKB-KW"/>
</dbReference>
<organism evidence="9 10">
    <name type="scientific">Streptomyces aidingensis</name>
    <dbReference type="NCBI Taxonomy" id="910347"/>
    <lineage>
        <taxon>Bacteria</taxon>
        <taxon>Bacillati</taxon>
        <taxon>Actinomycetota</taxon>
        <taxon>Actinomycetes</taxon>
        <taxon>Kitasatosporales</taxon>
        <taxon>Streptomycetaceae</taxon>
        <taxon>Streptomyces</taxon>
    </lineage>
</organism>
<sequence>MKALGADDPQSAGPYRLLARLGAGGMGQVYLARSDRGRTVAVKLVQPELARQPEFRQRFRHEVDAARRVGGQWTAPVLDADPDATVPWVATGYVAGPSLHEVVTGPTGPLPERSLLALANGLTRALGDIHTAGLVHRDLKPSNVLITIDGPRVIDFGIARVLETAPGAGLTRTGATVGSPGFMSPEQCRGETLTPASDIFCMGSVLVFAATGRTPFGRTDSQMHALMLRIVQNEKDLSGIPERISGIIEDCLAPDPADRPTLDELLDRTSAGDLWEPEPGDDPWLPGALVARLGRHAVELLDSEDPLREGGAPVPPAMPTTPPPGPAPTAPAHGAGMAGMHTMPAGMHQQTPPPPHTPHPAMGGQFWAAQPGQQGPPVTPMPGQFGQVVPVAQGRSKRLGIILAACGAVFAVLVAGGVVYAMNQDDNGGGSTAGGNNGGSDNGGSDTGGTDNGGTDTGGTDNGGTDTGGSDAGGSDTGGTGLTSEDIAGYWEGEVLVNGASQDLTYRFEIFGGEEGEDVGYLYGISPDSLCAGYVNVSSQGEGEEVTITTSELYDVPDGACTYDGESGLSLDGDGNLYWNHPDTGITGTFYPAVDAGAESAVPEPYLGTWGLDVTDQDGSYHTITVDQGFVTESLLTWVRDGEGEEYCDWRHTLMAVGPDEEWLLFGPSESTSSEPSGLCLDGGMHSFYLYPPDSDGDVQVVAIPTDFGNWYFSPE</sequence>
<keyword evidence="4 5" id="KW-0067">ATP-binding</keyword>
<evidence type="ECO:0000259" key="8">
    <source>
        <dbReference type="PROSITE" id="PS50011"/>
    </source>
</evidence>
<feature type="region of interest" description="Disordered" evidence="6">
    <location>
        <begin position="304"/>
        <end position="378"/>
    </location>
</feature>
<evidence type="ECO:0000256" key="5">
    <source>
        <dbReference type="PROSITE-ProRule" id="PRU10141"/>
    </source>
</evidence>
<proteinExistence type="predicted"/>
<keyword evidence="9" id="KW-0723">Serine/threonine-protein kinase</keyword>
<protein>
    <submittedName>
        <fullName evidence="9">Serine/threonine protein kinase</fullName>
    </submittedName>
</protein>
<dbReference type="CDD" id="cd14014">
    <property type="entry name" value="STKc_PknB_like"/>
    <property type="match status" value="1"/>
</dbReference>
<dbReference type="InterPro" id="IPR017441">
    <property type="entry name" value="Protein_kinase_ATP_BS"/>
</dbReference>
<keyword evidence="1" id="KW-0808">Transferase</keyword>
<dbReference type="PROSITE" id="PS50011">
    <property type="entry name" value="PROTEIN_KINASE_DOM"/>
    <property type="match status" value="1"/>
</dbReference>
<dbReference type="PANTHER" id="PTHR43289">
    <property type="entry name" value="MITOGEN-ACTIVATED PROTEIN KINASE KINASE KINASE 20-RELATED"/>
    <property type="match status" value="1"/>
</dbReference>
<dbReference type="Pfam" id="PF00069">
    <property type="entry name" value="Pkinase"/>
    <property type="match status" value="1"/>
</dbReference>
<keyword evidence="7" id="KW-0472">Membrane</keyword>
<dbReference type="EMBL" id="FOLM01000010">
    <property type="protein sequence ID" value="SFD15623.1"/>
    <property type="molecule type" value="Genomic_DNA"/>
</dbReference>
<evidence type="ECO:0000313" key="9">
    <source>
        <dbReference type="EMBL" id="SFD15623.1"/>
    </source>
</evidence>
<feature type="transmembrane region" description="Helical" evidence="7">
    <location>
        <begin position="399"/>
        <end position="422"/>
    </location>
</feature>
<keyword evidence="7" id="KW-1133">Transmembrane helix</keyword>
<keyword evidence="2 5" id="KW-0547">Nucleotide-binding</keyword>
<dbReference type="PANTHER" id="PTHR43289:SF34">
    <property type="entry name" value="SERINE_THREONINE-PROTEIN KINASE YBDM-RELATED"/>
    <property type="match status" value="1"/>
</dbReference>
<evidence type="ECO:0000256" key="6">
    <source>
        <dbReference type="SAM" id="MobiDB-lite"/>
    </source>
</evidence>
<dbReference type="RefSeq" id="WP_093840018.1">
    <property type="nucleotide sequence ID" value="NZ_FOLM01000010.1"/>
</dbReference>
<feature type="region of interest" description="Disordered" evidence="6">
    <location>
        <begin position="431"/>
        <end position="485"/>
    </location>
</feature>